<evidence type="ECO:0000256" key="6">
    <source>
        <dbReference type="ARBA" id="ARBA00022822"/>
    </source>
</evidence>
<dbReference type="HAMAP" id="MF_00131">
    <property type="entry name" value="Trp_synth_alpha"/>
    <property type="match status" value="1"/>
</dbReference>
<dbReference type="InterPro" id="IPR013785">
    <property type="entry name" value="Aldolase_TIM"/>
</dbReference>
<dbReference type="InterPro" id="IPR002028">
    <property type="entry name" value="Trp_synthase_suA"/>
</dbReference>
<organism evidence="10">
    <name type="scientific">bioreactor metagenome</name>
    <dbReference type="NCBI Taxonomy" id="1076179"/>
    <lineage>
        <taxon>unclassified sequences</taxon>
        <taxon>metagenomes</taxon>
        <taxon>ecological metagenomes</taxon>
    </lineage>
</organism>
<dbReference type="SUPFAM" id="SSF51366">
    <property type="entry name" value="Ribulose-phoshate binding barrel"/>
    <property type="match status" value="1"/>
</dbReference>
<keyword evidence="6" id="KW-0822">Tryptophan biosynthesis</keyword>
<dbReference type="NCBIfam" id="TIGR00262">
    <property type="entry name" value="trpA"/>
    <property type="match status" value="1"/>
</dbReference>
<evidence type="ECO:0000256" key="4">
    <source>
        <dbReference type="ARBA" id="ARBA00012043"/>
    </source>
</evidence>
<protein>
    <recommendedName>
        <fullName evidence="4">tryptophan synthase</fullName>
        <ecNumber evidence="4">4.2.1.20</ecNumber>
    </recommendedName>
</protein>
<dbReference type="InterPro" id="IPR011060">
    <property type="entry name" value="RibuloseP-bd_barrel"/>
</dbReference>
<evidence type="ECO:0000256" key="8">
    <source>
        <dbReference type="ARBA" id="ARBA00023239"/>
    </source>
</evidence>
<comment type="function">
    <text evidence="1">The alpha subunit is responsible for the aldol cleavage of indoleglycerol phosphate to indole and glyceraldehyde 3-phosphate.</text>
</comment>
<dbReference type="EMBL" id="VSSQ01042953">
    <property type="protein sequence ID" value="MPM96587.1"/>
    <property type="molecule type" value="Genomic_DNA"/>
</dbReference>
<dbReference type="Gene3D" id="3.20.20.70">
    <property type="entry name" value="Aldolase class I"/>
    <property type="match status" value="1"/>
</dbReference>
<keyword evidence="5" id="KW-0028">Amino-acid biosynthesis</keyword>
<dbReference type="GO" id="GO:0004834">
    <property type="term" value="F:tryptophan synthase activity"/>
    <property type="evidence" value="ECO:0007669"/>
    <property type="project" value="UniProtKB-EC"/>
</dbReference>
<comment type="subunit">
    <text evidence="3">Tetramer of two alpha and two beta chains.</text>
</comment>
<dbReference type="CDD" id="cd04724">
    <property type="entry name" value="Tryptophan_synthase_alpha"/>
    <property type="match status" value="1"/>
</dbReference>
<evidence type="ECO:0000313" key="10">
    <source>
        <dbReference type="EMBL" id="MPM96587.1"/>
    </source>
</evidence>
<dbReference type="Pfam" id="PF00290">
    <property type="entry name" value="Trp_syntA"/>
    <property type="match status" value="1"/>
</dbReference>
<sequence>MRAGAGLIEIGVPFSDPVAEGPVIQGANLRALASGATTEGIFRLVESVRAETEVPIVLLTYLNPVFRYGYEAFLDRCRAVGVDGLILPDLPFEEKHELSDLAAARGVDLVSLIAPTSRERIRTIAREATGFLYLVSSMGVTGVRGEITTDLAAMISAVREASDVPVAVGFGISTPEQAREISKLADGVIVGSALVKLVERHGDHAGPYLYEYAKELAGALE</sequence>
<gene>
    <name evidence="10" type="primary">trpA_23</name>
    <name evidence="10" type="ORF">SDC9_143751</name>
</gene>
<evidence type="ECO:0000256" key="9">
    <source>
        <dbReference type="ARBA" id="ARBA00049047"/>
    </source>
</evidence>
<dbReference type="GO" id="GO:0005829">
    <property type="term" value="C:cytosol"/>
    <property type="evidence" value="ECO:0007669"/>
    <property type="project" value="TreeGrafter"/>
</dbReference>
<name>A0A645E4E2_9ZZZZ</name>
<accession>A0A645E4E2</accession>
<dbReference type="PANTHER" id="PTHR43406:SF1">
    <property type="entry name" value="TRYPTOPHAN SYNTHASE ALPHA CHAIN, CHLOROPLASTIC"/>
    <property type="match status" value="1"/>
</dbReference>
<dbReference type="EC" id="4.2.1.20" evidence="4"/>
<evidence type="ECO:0000256" key="2">
    <source>
        <dbReference type="ARBA" id="ARBA00004733"/>
    </source>
</evidence>
<keyword evidence="7" id="KW-0057">Aromatic amino acid biosynthesis</keyword>
<comment type="caution">
    <text evidence="10">The sequence shown here is derived from an EMBL/GenBank/DDBJ whole genome shotgun (WGS) entry which is preliminary data.</text>
</comment>
<dbReference type="UniPathway" id="UPA00035">
    <property type="reaction ID" value="UER00044"/>
</dbReference>
<evidence type="ECO:0000256" key="5">
    <source>
        <dbReference type="ARBA" id="ARBA00022605"/>
    </source>
</evidence>
<evidence type="ECO:0000256" key="7">
    <source>
        <dbReference type="ARBA" id="ARBA00023141"/>
    </source>
</evidence>
<evidence type="ECO:0000256" key="1">
    <source>
        <dbReference type="ARBA" id="ARBA00003365"/>
    </source>
</evidence>
<dbReference type="AlphaFoldDB" id="A0A645E4E2"/>
<dbReference type="PROSITE" id="PS00167">
    <property type="entry name" value="TRP_SYNTHASE_ALPHA"/>
    <property type="match status" value="1"/>
</dbReference>
<dbReference type="InterPro" id="IPR018204">
    <property type="entry name" value="Trp_synthase_alpha_AS"/>
</dbReference>
<comment type="pathway">
    <text evidence="2">Amino-acid biosynthesis; L-tryptophan biosynthesis; L-tryptophan from chorismate: step 5/5.</text>
</comment>
<dbReference type="PANTHER" id="PTHR43406">
    <property type="entry name" value="TRYPTOPHAN SYNTHASE, ALPHA CHAIN"/>
    <property type="match status" value="1"/>
</dbReference>
<comment type="catalytic activity">
    <reaction evidence="9">
        <text>(1S,2R)-1-C-(indol-3-yl)glycerol 3-phosphate + L-serine = D-glyceraldehyde 3-phosphate + L-tryptophan + H2O</text>
        <dbReference type="Rhea" id="RHEA:10532"/>
        <dbReference type="ChEBI" id="CHEBI:15377"/>
        <dbReference type="ChEBI" id="CHEBI:33384"/>
        <dbReference type="ChEBI" id="CHEBI:57912"/>
        <dbReference type="ChEBI" id="CHEBI:58866"/>
        <dbReference type="ChEBI" id="CHEBI:59776"/>
        <dbReference type="EC" id="4.2.1.20"/>
    </reaction>
</comment>
<reference evidence="10" key="1">
    <citation type="submission" date="2019-08" db="EMBL/GenBank/DDBJ databases">
        <authorList>
            <person name="Kucharzyk K."/>
            <person name="Murdoch R.W."/>
            <person name="Higgins S."/>
            <person name="Loffler F."/>
        </authorList>
    </citation>
    <scope>NUCLEOTIDE SEQUENCE</scope>
</reference>
<evidence type="ECO:0000256" key="3">
    <source>
        <dbReference type="ARBA" id="ARBA00011270"/>
    </source>
</evidence>
<proteinExistence type="inferred from homology"/>
<keyword evidence="8 10" id="KW-0456">Lyase</keyword>
<dbReference type="FunFam" id="3.20.20.70:FF:000037">
    <property type="entry name" value="Tryptophan synthase alpha chain"/>
    <property type="match status" value="1"/>
</dbReference>